<dbReference type="Gene3D" id="1.20.1250.20">
    <property type="entry name" value="MFS general substrate transporter like domains"/>
    <property type="match status" value="1"/>
</dbReference>
<dbReference type="EMBL" id="QXFY01009142">
    <property type="protein sequence ID" value="KAE9262981.1"/>
    <property type="molecule type" value="Genomic_DNA"/>
</dbReference>
<evidence type="ECO:0000313" key="1">
    <source>
        <dbReference type="EMBL" id="KAE9262981.1"/>
    </source>
</evidence>
<protein>
    <submittedName>
        <fullName evidence="1">Uncharacterized protein</fullName>
    </submittedName>
</protein>
<dbReference type="InterPro" id="IPR036259">
    <property type="entry name" value="MFS_trans_sf"/>
</dbReference>
<reference evidence="1 2" key="1">
    <citation type="submission" date="2018-09" db="EMBL/GenBank/DDBJ databases">
        <title>Genomic investigation of the strawberry pathogen Phytophthora fragariae indicates pathogenicity is determined by transcriptional variation in three key races.</title>
        <authorList>
            <person name="Adams T.M."/>
            <person name="Armitage A.D."/>
            <person name="Sobczyk M.K."/>
            <person name="Bates H.J."/>
            <person name="Dunwell J.M."/>
            <person name="Nellist C.F."/>
            <person name="Harrison R.J."/>
        </authorList>
    </citation>
    <scope>NUCLEOTIDE SEQUENCE [LARGE SCALE GENOMIC DNA]</scope>
    <source>
        <strain evidence="1 2">NOV-77</strain>
    </source>
</reference>
<organism evidence="1 2">
    <name type="scientific">Phytophthora fragariae</name>
    <dbReference type="NCBI Taxonomy" id="53985"/>
    <lineage>
        <taxon>Eukaryota</taxon>
        <taxon>Sar</taxon>
        <taxon>Stramenopiles</taxon>
        <taxon>Oomycota</taxon>
        <taxon>Peronosporomycetes</taxon>
        <taxon>Peronosporales</taxon>
        <taxon>Peronosporaceae</taxon>
        <taxon>Phytophthora</taxon>
    </lineage>
</organism>
<accession>A0A6G0Q0D8</accession>
<evidence type="ECO:0000313" key="2">
    <source>
        <dbReference type="Proteomes" id="UP000486351"/>
    </source>
</evidence>
<dbReference type="AlphaFoldDB" id="A0A6G0Q0D8"/>
<proteinExistence type="predicted"/>
<name>A0A6G0Q0D8_9STRA</name>
<sequence length="43" mass="4869">FVYFFCPETKGMMLEDIEALFQSGKQPKSPAFVEIKSPQQSLA</sequence>
<comment type="caution">
    <text evidence="1">The sequence shown here is derived from an EMBL/GenBank/DDBJ whole genome shotgun (WGS) entry which is preliminary data.</text>
</comment>
<dbReference type="Proteomes" id="UP000486351">
    <property type="component" value="Unassembled WGS sequence"/>
</dbReference>
<gene>
    <name evidence="1" type="ORF">PF008_g32473</name>
</gene>
<feature type="non-terminal residue" evidence="1">
    <location>
        <position position="1"/>
    </location>
</feature>